<accession>A0A1T4UTW8</accession>
<evidence type="ECO:0000313" key="2">
    <source>
        <dbReference type="Proteomes" id="UP000190162"/>
    </source>
</evidence>
<evidence type="ECO:0000313" key="1">
    <source>
        <dbReference type="EMBL" id="SKA56142.1"/>
    </source>
</evidence>
<dbReference type="EMBL" id="FUXU01000030">
    <property type="protein sequence ID" value="SKA56142.1"/>
    <property type="molecule type" value="Genomic_DNA"/>
</dbReference>
<proteinExistence type="predicted"/>
<sequence>MFLTRLLNSEKVRKRRPTLLLRALLFVVSVNVTPLTLAESLSGEISFGYLQYWEHRDGFAPNQTQIDIIPRIRTDMSDDVFLIFEPGLRARNRSDDSPFFAPYKSRLVAYLAQWEMTVGYDIVFWGASEGAQILDILNQRDLGSDFNGDTKLGQPLINLSGYIGDGLATFYYLPYTPKRRFRADTERLSSGFSIDSDNTYWQDNQNAYYPGFAARYAYSFDAVDIALVGFHGINREPAFLLDAGQFSPLYTVGTQMGLDIQWVTGNLLTKVEILNSSKAPTQQGHFEETTQYVVGGEYSMFDVFSSGIDVRWVGEYSNNTLGDALLSLYQHDVLLAMHTSFNDVDATALSLSLLHDVDHHSNILEATLTRRINQNVELAISLFDFSGMSPADFFFGLETDNYGEMTVTYYF</sequence>
<name>A0A1T4UTW8_9GAMM</name>
<keyword evidence="2" id="KW-1185">Reference proteome</keyword>
<evidence type="ECO:0008006" key="3">
    <source>
        <dbReference type="Google" id="ProtNLM"/>
    </source>
</evidence>
<gene>
    <name evidence="1" type="ORF">SAMN02745132_02529</name>
</gene>
<dbReference type="AlphaFoldDB" id="A0A1T4UTW8"/>
<dbReference type="OrthoDB" id="9769143at2"/>
<dbReference type="RefSeq" id="WP_078752854.1">
    <property type="nucleotide sequence ID" value="NZ_FUXU01000030.1"/>
</dbReference>
<protein>
    <recommendedName>
        <fullName evidence="3">Porin</fullName>
    </recommendedName>
</protein>
<organism evidence="1 2">
    <name type="scientific">Enterovibrio nigricans DSM 22720</name>
    <dbReference type="NCBI Taxonomy" id="1121868"/>
    <lineage>
        <taxon>Bacteria</taxon>
        <taxon>Pseudomonadati</taxon>
        <taxon>Pseudomonadota</taxon>
        <taxon>Gammaproteobacteria</taxon>
        <taxon>Vibrionales</taxon>
        <taxon>Vibrionaceae</taxon>
        <taxon>Enterovibrio</taxon>
    </lineage>
</organism>
<reference evidence="2" key="1">
    <citation type="submission" date="2017-02" db="EMBL/GenBank/DDBJ databases">
        <authorList>
            <person name="Varghese N."/>
            <person name="Submissions S."/>
        </authorList>
    </citation>
    <scope>NUCLEOTIDE SEQUENCE [LARGE SCALE GENOMIC DNA]</scope>
    <source>
        <strain evidence="2">DSM 22720</strain>
    </source>
</reference>
<dbReference type="Proteomes" id="UP000190162">
    <property type="component" value="Unassembled WGS sequence"/>
</dbReference>